<dbReference type="RefSeq" id="WP_055741078.1">
    <property type="nucleotide sequence ID" value="NZ_JAAIWL010000086.1"/>
</dbReference>
<comment type="caution">
    <text evidence="1">The sequence shown here is derived from an EMBL/GenBank/DDBJ whole genome shotgun (WGS) entry which is preliminary data.</text>
</comment>
<evidence type="ECO:0000313" key="2">
    <source>
        <dbReference type="Proteomes" id="UP000051888"/>
    </source>
</evidence>
<gene>
    <name evidence="1" type="ORF">AN964_18360</name>
</gene>
<name>A0A0Q3TMQ2_9BACI</name>
<dbReference type="PATRIC" id="fig|157838.3.peg.4078"/>
<sequence length="82" mass="9697">MEQNIEQLNLIYTRLIKKKKDIEAQISSVQLQIAVLFELIRKRQLENQGEWEIEMFKSREKDGGFVSDLAFYPTYGFPKSRA</sequence>
<keyword evidence="2" id="KW-1185">Reference proteome</keyword>
<organism evidence="1 2">
    <name type="scientific">Heyndrickxia shackletonii</name>
    <dbReference type="NCBI Taxonomy" id="157838"/>
    <lineage>
        <taxon>Bacteria</taxon>
        <taxon>Bacillati</taxon>
        <taxon>Bacillota</taxon>
        <taxon>Bacilli</taxon>
        <taxon>Bacillales</taxon>
        <taxon>Bacillaceae</taxon>
        <taxon>Heyndrickxia</taxon>
    </lineage>
</organism>
<proteinExistence type="predicted"/>
<dbReference type="AlphaFoldDB" id="A0A0Q3TMQ2"/>
<dbReference type="Proteomes" id="UP000051888">
    <property type="component" value="Unassembled WGS sequence"/>
</dbReference>
<accession>A0A0Q3TMQ2</accession>
<evidence type="ECO:0000313" key="1">
    <source>
        <dbReference type="EMBL" id="KQL55278.1"/>
    </source>
</evidence>
<dbReference type="EMBL" id="LJJC01000004">
    <property type="protein sequence ID" value="KQL55278.1"/>
    <property type="molecule type" value="Genomic_DNA"/>
</dbReference>
<protein>
    <submittedName>
        <fullName evidence="1">Uncharacterized protein</fullName>
    </submittedName>
</protein>
<reference evidence="1 2" key="1">
    <citation type="submission" date="2015-09" db="EMBL/GenBank/DDBJ databases">
        <title>Genome sequencing project for genomic taxonomy and phylogenomics of Bacillus-like bacteria.</title>
        <authorList>
            <person name="Liu B."/>
            <person name="Wang J."/>
            <person name="Zhu Y."/>
            <person name="Liu G."/>
            <person name="Chen Q."/>
            <person name="Chen Z."/>
            <person name="Lan J."/>
            <person name="Che J."/>
            <person name="Ge C."/>
            <person name="Shi H."/>
            <person name="Pan Z."/>
            <person name="Liu X."/>
        </authorList>
    </citation>
    <scope>NUCLEOTIDE SEQUENCE [LARGE SCALE GENOMIC DNA]</scope>
    <source>
        <strain evidence="1 2">LMG 18435</strain>
    </source>
</reference>